<dbReference type="PROSITE" id="PS50943">
    <property type="entry name" value="HTH_CROC1"/>
    <property type="match status" value="1"/>
</dbReference>
<dbReference type="GO" id="GO:0005524">
    <property type="term" value="F:ATP binding"/>
    <property type="evidence" value="ECO:0007669"/>
    <property type="project" value="InterPro"/>
</dbReference>
<feature type="compositionally biased region" description="Polar residues" evidence="1">
    <location>
        <begin position="507"/>
        <end position="532"/>
    </location>
</feature>
<dbReference type="Proteomes" id="UP000674938">
    <property type="component" value="Unassembled WGS sequence"/>
</dbReference>
<feature type="region of interest" description="Disordered" evidence="1">
    <location>
        <begin position="363"/>
        <end position="387"/>
    </location>
</feature>
<dbReference type="Pfam" id="PF00005">
    <property type="entry name" value="ABC_tran"/>
    <property type="match status" value="1"/>
</dbReference>
<evidence type="ECO:0000256" key="2">
    <source>
        <dbReference type="SAM" id="Phobius"/>
    </source>
</evidence>
<comment type="caution">
    <text evidence="6">The sequence shown here is derived from an EMBL/GenBank/DDBJ whole genome shotgun (WGS) entry which is preliminary data.</text>
</comment>
<dbReference type="InterPro" id="IPR050683">
    <property type="entry name" value="Bact_Polysacc_Export_ATP-bd"/>
</dbReference>
<keyword evidence="2" id="KW-0812">Transmembrane</keyword>
<protein>
    <submittedName>
        <fullName evidence="6">LysM peptidoglycan-binding domain-containing protein</fullName>
    </submittedName>
</protein>
<dbReference type="Pfam" id="PF01476">
    <property type="entry name" value="LysM"/>
    <property type="match status" value="3"/>
</dbReference>
<feature type="domain" description="ABC transporter" evidence="3">
    <location>
        <begin position="15"/>
        <end position="236"/>
    </location>
</feature>
<dbReference type="InterPro" id="IPR018392">
    <property type="entry name" value="LysM"/>
</dbReference>
<feature type="domain" description="LysM" evidence="5">
    <location>
        <begin position="397"/>
        <end position="440"/>
    </location>
</feature>
<evidence type="ECO:0000313" key="6">
    <source>
        <dbReference type="EMBL" id="MBP1042812.1"/>
    </source>
</evidence>
<dbReference type="PANTHER" id="PTHR46743:SF2">
    <property type="entry name" value="TEICHOIC ACIDS EXPORT ATP-BINDING PROTEIN TAGH"/>
    <property type="match status" value="1"/>
</dbReference>
<evidence type="ECO:0000259" key="3">
    <source>
        <dbReference type="PROSITE" id="PS50893"/>
    </source>
</evidence>
<dbReference type="AlphaFoldDB" id="A0A940PDY5"/>
<sequence>MSGVRGKWKLIGISHQYETVSKKGQKRELLALDRVSLTQSYGEIVGLIGGEGAGKTTLAHILLDRLTPTEGLVTGSADRACWLRLPNRRSEERTGEGYVTHQLTKWGISRKKLPQMVEKIAEFAELGELFFQRIRSYSKAEKVQLEISLLLHLAPTLIYIDDSLLTVKEDFYIKVFLFLEKLKELGSSIWIETNHVKRIEGYCDKLLWLEFGQVKYHGSVTDVLTHYYEYYFQIQRRPFEQQQSFWQKGYRGQYLSQEPVSKEIIEPRRPVLKLVSSAEQEDMEKAQSRDASTTETLAMEEPVIEEQEQSEDRLADLSRAQKNRLVMKQANLKLLSGVALACLLVGGAFFALKHSPIMAGKQQTAPTTSSVTNSQPNSDTFPTSSSSAATALGVVPETHQVQRGETLSQIGDRYGISLRKLRSWNQLETDQISEGQVLKLRASVETSITTAIATPGPLTYQVKGGDTLLDIAAAYGVSLDALQAVNQLSDERIYTGATLRLPDTAKAPTTNQSSEESKESTVAPTPTSTPEPVTQHIVAKGDTLYAIAKTYGVEVMDLQKANHLQTEQLYLGQELILP</sequence>
<evidence type="ECO:0000259" key="4">
    <source>
        <dbReference type="PROSITE" id="PS50943"/>
    </source>
</evidence>
<accession>A0A940PDY5</accession>
<keyword evidence="7" id="KW-1185">Reference proteome</keyword>
<evidence type="ECO:0000313" key="7">
    <source>
        <dbReference type="Proteomes" id="UP000674938"/>
    </source>
</evidence>
<proteinExistence type="predicted"/>
<evidence type="ECO:0000256" key="1">
    <source>
        <dbReference type="SAM" id="MobiDB-lite"/>
    </source>
</evidence>
<feature type="compositionally biased region" description="Polar residues" evidence="1">
    <location>
        <begin position="363"/>
        <end position="382"/>
    </location>
</feature>
<dbReference type="GO" id="GO:0016887">
    <property type="term" value="F:ATP hydrolysis activity"/>
    <property type="evidence" value="ECO:0007669"/>
    <property type="project" value="InterPro"/>
</dbReference>
<dbReference type="SUPFAM" id="SSF54106">
    <property type="entry name" value="LysM domain"/>
    <property type="match status" value="3"/>
</dbReference>
<dbReference type="EMBL" id="JAEEGA010000012">
    <property type="protein sequence ID" value="MBP1042812.1"/>
    <property type="molecule type" value="Genomic_DNA"/>
</dbReference>
<organism evidence="6 7">
    <name type="scientific">Vagococcus allomyrinae</name>
    <dbReference type="NCBI Taxonomy" id="2794353"/>
    <lineage>
        <taxon>Bacteria</taxon>
        <taxon>Bacillati</taxon>
        <taxon>Bacillota</taxon>
        <taxon>Bacilli</taxon>
        <taxon>Lactobacillales</taxon>
        <taxon>Enterococcaceae</taxon>
        <taxon>Vagococcus</taxon>
    </lineage>
</organism>
<feature type="domain" description="HTH cro/C1-type" evidence="4">
    <location>
        <begin position="466"/>
        <end position="482"/>
    </location>
</feature>
<dbReference type="CDD" id="cd00118">
    <property type="entry name" value="LysM"/>
    <property type="match status" value="3"/>
</dbReference>
<reference evidence="6" key="1">
    <citation type="submission" date="2020-12" db="EMBL/GenBank/DDBJ databases">
        <title>Vagococcus allomyrinae sp. nov. and Enterococcus lavae sp. nov., isolated from the larvae of Allomyrina dichotoma.</title>
        <authorList>
            <person name="Lee S.D."/>
        </authorList>
    </citation>
    <scope>NUCLEOTIDE SEQUENCE</scope>
    <source>
        <strain evidence="6">BWB3-3</strain>
    </source>
</reference>
<feature type="domain" description="LysM" evidence="5">
    <location>
        <begin position="458"/>
        <end position="501"/>
    </location>
</feature>
<feature type="domain" description="LysM" evidence="5">
    <location>
        <begin position="534"/>
        <end position="577"/>
    </location>
</feature>
<keyword evidence="2" id="KW-1133">Transmembrane helix</keyword>
<feature type="transmembrane region" description="Helical" evidence="2">
    <location>
        <begin position="332"/>
        <end position="352"/>
    </location>
</feature>
<feature type="region of interest" description="Disordered" evidence="1">
    <location>
        <begin position="503"/>
        <end position="533"/>
    </location>
</feature>
<dbReference type="InterPro" id="IPR027417">
    <property type="entry name" value="P-loop_NTPase"/>
</dbReference>
<keyword evidence="2" id="KW-0472">Membrane</keyword>
<dbReference type="Gene3D" id="3.10.350.10">
    <property type="entry name" value="LysM domain"/>
    <property type="match status" value="3"/>
</dbReference>
<dbReference type="SUPFAM" id="SSF52540">
    <property type="entry name" value="P-loop containing nucleoside triphosphate hydrolases"/>
    <property type="match status" value="1"/>
</dbReference>
<dbReference type="PROSITE" id="PS50893">
    <property type="entry name" value="ABC_TRANSPORTER_2"/>
    <property type="match status" value="1"/>
</dbReference>
<evidence type="ECO:0000259" key="5">
    <source>
        <dbReference type="PROSITE" id="PS51782"/>
    </source>
</evidence>
<dbReference type="SMART" id="SM00257">
    <property type="entry name" value="LysM"/>
    <property type="match status" value="3"/>
</dbReference>
<dbReference type="PROSITE" id="PS51782">
    <property type="entry name" value="LYSM"/>
    <property type="match status" value="3"/>
</dbReference>
<dbReference type="InterPro" id="IPR003439">
    <property type="entry name" value="ABC_transporter-like_ATP-bd"/>
</dbReference>
<gene>
    <name evidence="6" type="ORF">I6N95_17485</name>
</gene>
<name>A0A940PDY5_9ENTE</name>
<dbReference type="RefSeq" id="WP_209530359.1">
    <property type="nucleotide sequence ID" value="NZ_JAEEGA010000012.1"/>
</dbReference>
<dbReference type="PANTHER" id="PTHR46743">
    <property type="entry name" value="TEICHOIC ACIDS EXPORT ATP-BINDING PROTEIN TAGH"/>
    <property type="match status" value="1"/>
</dbReference>
<dbReference type="InterPro" id="IPR036779">
    <property type="entry name" value="LysM_dom_sf"/>
</dbReference>
<dbReference type="InterPro" id="IPR001387">
    <property type="entry name" value="Cro/C1-type_HTH"/>
</dbReference>
<dbReference type="Gene3D" id="3.40.50.300">
    <property type="entry name" value="P-loop containing nucleotide triphosphate hydrolases"/>
    <property type="match status" value="1"/>
</dbReference>